<protein>
    <submittedName>
        <fullName evidence="4">Oxidoreductase</fullName>
    </submittedName>
</protein>
<dbReference type="GO" id="GO:0010181">
    <property type="term" value="F:FMN binding"/>
    <property type="evidence" value="ECO:0007669"/>
    <property type="project" value="InterPro"/>
</dbReference>
<reference evidence="4 5" key="1">
    <citation type="submission" date="2006-02" db="EMBL/GenBank/DDBJ databases">
        <authorList>
            <person name="Pinhassi J."/>
            <person name="Pedros-Alio C."/>
            <person name="Ferriera S."/>
            <person name="Johnson J."/>
            <person name="Kravitz S."/>
            <person name="Halpern A."/>
            <person name="Remington K."/>
            <person name="Beeson K."/>
            <person name="Tran B."/>
            <person name="Rogers Y.-H."/>
            <person name="Friedman R."/>
            <person name="Venter J.C."/>
        </authorList>
    </citation>
    <scope>NUCLEOTIDE SEQUENCE [LARGE SCALE GENOMIC DNA]</scope>
    <source>
        <strain evidence="4 5">MED297</strain>
    </source>
</reference>
<dbReference type="AlphaFoldDB" id="A4BIH2"/>
<gene>
    <name evidence="4" type="ORF">MED297_07406</name>
</gene>
<dbReference type="Proteomes" id="UP000005953">
    <property type="component" value="Unassembled WGS sequence"/>
</dbReference>
<dbReference type="STRING" id="314283.MED297_07406"/>
<evidence type="ECO:0000259" key="3">
    <source>
        <dbReference type="Pfam" id="PF00724"/>
    </source>
</evidence>
<sequence>MTSLFTPLELPNGRVLPNRFMLAPMTNKQSHEDGTLSDEELHWLTMRAKGGFGATMTCAANVQANGKGWSGELGVYEDAQLPGLQRLAEGIQAHESLALVQIFHGGCRAPAELIGQHPVAPSDHAETGARALRLDEVIQLRDDFIAAAVRCQRAGFDGVELHGAHNYILCQFLSTEYNRRTDAYGGSAENRSRLLREVIAGIRQACGNEFIVGVRLSPEGFGLAFAEMLTLSESLMREAGIDFLDISLWDCFGSPKDPDFQHKRLIDWYAELPRYGVPLGVAGKLRTPADIQQAMATGVDFVLLGRAAIIHHDFPARMQADELFEPRSLPVSRATLAEEGLSPTFVDYMGRWEGFVEG</sequence>
<dbReference type="OrthoDB" id="8523426at2"/>
<dbReference type="RefSeq" id="WP_008045479.1">
    <property type="nucleotide sequence ID" value="NZ_CH724152.1"/>
</dbReference>
<dbReference type="CDD" id="cd02803">
    <property type="entry name" value="OYE_like_FMN_family"/>
    <property type="match status" value="1"/>
</dbReference>
<proteinExistence type="predicted"/>
<evidence type="ECO:0000313" key="4">
    <source>
        <dbReference type="EMBL" id="EAR08051.1"/>
    </source>
</evidence>
<keyword evidence="2" id="KW-0560">Oxidoreductase</keyword>
<evidence type="ECO:0000313" key="5">
    <source>
        <dbReference type="Proteomes" id="UP000005953"/>
    </source>
</evidence>
<name>A4BIH2_9GAMM</name>
<evidence type="ECO:0000256" key="1">
    <source>
        <dbReference type="ARBA" id="ARBA00022630"/>
    </source>
</evidence>
<dbReference type="Pfam" id="PF00724">
    <property type="entry name" value="Oxidored_FMN"/>
    <property type="match status" value="1"/>
</dbReference>
<dbReference type="SUPFAM" id="SSF51395">
    <property type="entry name" value="FMN-linked oxidoreductases"/>
    <property type="match status" value="1"/>
</dbReference>
<keyword evidence="5" id="KW-1185">Reference proteome</keyword>
<dbReference type="PANTHER" id="PTHR43656:SF2">
    <property type="entry name" value="BINDING OXIDOREDUCTASE, PUTATIVE (AFU_ORTHOLOGUE AFUA_2G08260)-RELATED"/>
    <property type="match status" value="1"/>
</dbReference>
<feature type="domain" description="NADH:flavin oxidoreductase/NADH oxidase N-terminal" evidence="3">
    <location>
        <begin position="3"/>
        <end position="320"/>
    </location>
</feature>
<accession>A4BIH2</accession>
<dbReference type="PANTHER" id="PTHR43656">
    <property type="entry name" value="BINDING OXIDOREDUCTASE, PUTATIVE (AFU_ORTHOLOGUE AFUA_2G08260)-RELATED"/>
    <property type="match status" value="1"/>
</dbReference>
<evidence type="ECO:0000256" key="2">
    <source>
        <dbReference type="ARBA" id="ARBA00023002"/>
    </source>
</evidence>
<comment type="caution">
    <text evidence="4">The sequence shown here is derived from an EMBL/GenBank/DDBJ whole genome shotgun (WGS) entry which is preliminary data.</text>
</comment>
<organism evidence="4 5">
    <name type="scientific">Reinekea blandensis MED297</name>
    <dbReference type="NCBI Taxonomy" id="314283"/>
    <lineage>
        <taxon>Bacteria</taxon>
        <taxon>Pseudomonadati</taxon>
        <taxon>Pseudomonadota</taxon>
        <taxon>Gammaproteobacteria</taxon>
        <taxon>Oceanospirillales</taxon>
        <taxon>Saccharospirillaceae</taxon>
        <taxon>Reinekea</taxon>
    </lineage>
</organism>
<dbReference type="GO" id="GO:0016491">
    <property type="term" value="F:oxidoreductase activity"/>
    <property type="evidence" value="ECO:0007669"/>
    <property type="project" value="UniProtKB-KW"/>
</dbReference>
<keyword evidence="1" id="KW-0285">Flavoprotein</keyword>
<dbReference type="InterPro" id="IPR013785">
    <property type="entry name" value="Aldolase_TIM"/>
</dbReference>
<dbReference type="Gene3D" id="3.20.20.70">
    <property type="entry name" value="Aldolase class I"/>
    <property type="match status" value="1"/>
</dbReference>
<dbReference type="EMBL" id="AAOE01000026">
    <property type="protein sequence ID" value="EAR08051.1"/>
    <property type="molecule type" value="Genomic_DNA"/>
</dbReference>
<dbReference type="InterPro" id="IPR051799">
    <property type="entry name" value="NADH_flavin_oxidoreductase"/>
</dbReference>
<dbReference type="InterPro" id="IPR001155">
    <property type="entry name" value="OxRdtase_FMN_N"/>
</dbReference>
<dbReference type="HOGENOM" id="CLU_012153_2_3_6"/>